<keyword evidence="6 9" id="KW-1133">Transmembrane helix</keyword>
<comment type="caution">
    <text evidence="12">The sequence shown here is derived from an EMBL/GenBank/DDBJ whole genome shotgun (WGS) entry which is preliminary data.</text>
</comment>
<dbReference type="InterPro" id="IPR015919">
    <property type="entry name" value="Cadherin-like_sf"/>
</dbReference>
<feature type="domain" description="Cadherin" evidence="11">
    <location>
        <begin position="366"/>
        <end position="485"/>
    </location>
</feature>
<dbReference type="SMART" id="SM00112">
    <property type="entry name" value="CA"/>
    <property type="match status" value="10"/>
</dbReference>
<dbReference type="Gene3D" id="2.60.40.60">
    <property type="entry name" value="Cadherins"/>
    <property type="match status" value="10"/>
</dbReference>
<keyword evidence="13" id="KW-1185">Reference proteome</keyword>
<dbReference type="PROSITE" id="PS50268">
    <property type="entry name" value="CADHERIN_2"/>
    <property type="match status" value="9"/>
</dbReference>
<protein>
    <submittedName>
        <fullName evidence="12">Cadherin-23</fullName>
    </submittedName>
</protein>
<evidence type="ECO:0000256" key="9">
    <source>
        <dbReference type="SAM" id="Phobius"/>
    </source>
</evidence>
<dbReference type="PANTHER" id="PTHR24025:SF31">
    <property type="entry name" value="NEURAL-CADHERIN"/>
    <property type="match status" value="1"/>
</dbReference>
<evidence type="ECO:0000256" key="6">
    <source>
        <dbReference type="ARBA" id="ARBA00022989"/>
    </source>
</evidence>
<gene>
    <name evidence="12" type="primary">Cdh23_0</name>
    <name evidence="12" type="ORF">Bhyg_12664</name>
</gene>
<feature type="transmembrane region" description="Helical" evidence="9">
    <location>
        <begin position="1526"/>
        <end position="1551"/>
    </location>
</feature>
<dbReference type="EMBL" id="WJQU01000003">
    <property type="protein sequence ID" value="KAJ6639917.1"/>
    <property type="molecule type" value="Genomic_DNA"/>
</dbReference>
<accession>A0A9Q0S0L8</accession>
<feature type="signal peptide" evidence="10">
    <location>
        <begin position="1"/>
        <end position="22"/>
    </location>
</feature>
<dbReference type="GO" id="GO:0007156">
    <property type="term" value="P:homophilic cell adhesion via plasma membrane adhesion molecules"/>
    <property type="evidence" value="ECO:0007669"/>
    <property type="project" value="InterPro"/>
</dbReference>
<feature type="domain" description="Cadherin" evidence="11">
    <location>
        <begin position="486"/>
        <end position="592"/>
    </location>
</feature>
<feature type="domain" description="Cadherin" evidence="11">
    <location>
        <begin position="733"/>
        <end position="833"/>
    </location>
</feature>
<feature type="chain" id="PRO_5040280285" evidence="10">
    <location>
        <begin position="23"/>
        <end position="1680"/>
    </location>
</feature>
<name>A0A9Q0S0L8_9DIPT</name>
<evidence type="ECO:0000313" key="12">
    <source>
        <dbReference type="EMBL" id="KAJ6639917.1"/>
    </source>
</evidence>
<evidence type="ECO:0000256" key="1">
    <source>
        <dbReference type="ARBA" id="ARBA00004370"/>
    </source>
</evidence>
<dbReference type="GO" id="GO:0005886">
    <property type="term" value="C:plasma membrane"/>
    <property type="evidence" value="ECO:0007669"/>
    <property type="project" value="InterPro"/>
</dbReference>
<evidence type="ECO:0000256" key="10">
    <source>
        <dbReference type="SAM" id="SignalP"/>
    </source>
</evidence>
<organism evidence="12 13">
    <name type="scientific">Pseudolycoriella hygida</name>
    <dbReference type="NCBI Taxonomy" id="35572"/>
    <lineage>
        <taxon>Eukaryota</taxon>
        <taxon>Metazoa</taxon>
        <taxon>Ecdysozoa</taxon>
        <taxon>Arthropoda</taxon>
        <taxon>Hexapoda</taxon>
        <taxon>Insecta</taxon>
        <taxon>Pterygota</taxon>
        <taxon>Neoptera</taxon>
        <taxon>Endopterygota</taxon>
        <taxon>Diptera</taxon>
        <taxon>Nematocera</taxon>
        <taxon>Sciaroidea</taxon>
        <taxon>Sciaridae</taxon>
        <taxon>Pseudolycoriella</taxon>
    </lineage>
</organism>
<evidence type="ECO:0000259" key="11">
    <source>
        <dbReference type="PROSITE" id="PS50268"/>
    </source>
</evidence>
<comment type="subcellular location">
    <subcellularLocation>
        <location evidence="1">Membrane</location>
    </subcellularLocation>
</comment>
<feature type="domain" description="Cadherin" evidence="11">
    <location>
        <begin position="1101"/>
        <end position="1192"/>
    </location>
</feature>
<keyword evidence="2 9" id="KW-0812">Transmembrane</keyword>
<dbReference type="SUPFAM" id="SSF49313">
    <property type="entry name" value="Cadherin-like"/>
    <property type="match status" value="10"/>
</dbReference>
<keyword evidence="5" id="KW-0130">Cell adhesion</keyword>
<evidence type="ECO:0000256" key="2">
    <source>
        <dbReference type="ARBA" id="ARBA00022692"/>
    </source>
</evidence>
<evidence type="ECO:0000313" key="13">
    <source>
        <dbReference type="Proteomes" id="UP001151699"/>
    </source>
</evidence>
<reference evidence="12" key="1">
    <citation type="submission" date="2022-07" db="EMBL/GenBank/DDBJ databases">
        <authorList>
            <person name="Trinca V."/>
            <person name="Uliana J.V.C."/>
            <person name="Torres T.T."/>
            <person name="Ward R.J."/>
            <person name="Monesi N."/>
        </authorList>
    </citation>
    <scope>NUCLEOTIDE SEQUENCE</scope>
    <source>
        <strain evidence="12">HSMRA1968</strain>
        <tissue evidence="12">Whole embryos</tissue>
    </source>
</reference>
<sequence>MFKLKTTAFLSIFSTVLLTVSGQVWEEPYFRSSNTKGVTFGDFVLTTQRMEMDEELPLKINLVTINYSGTGTPYIGDFIDFSGSASNIQLNVTKASGQWEILIENRQDYENPSQQRYEFEVRIRDDPTAPTNIRILLRVLNIFDNDPRIIYDGPCIAEELTEDFDTNCKFQVYDADGLANNNLRLEIEGNNNESQKFEFRNPTNLDLYTREYTLFVIEKLRYVDRVLYNFKTTAYDTLNNNGSVTTIVEVKDLPSEDPIWVTPFATLRLNEKTAETKPVRAIDGDTGINLPIHYKLDFPYGDYGAYISVNETSGLISISEIDRDALKQEVFPFIVIAHKEDNETWAIRGDAVVIVDDVNDNYPKIEIVPNEIEILENTYLTLELSEFIVNDIDLGIHATYDVSLLSETGVLINYAEPFKVIPTRGYQESSFTISVIDTTKLDYEDLEWQRFQIIIKSQEVDLIDHNDEFALTVRLKNWNDEVPAFNATVYTIEVLETFEANEVLTTITATDRDIDDRVVHSIVGMSDLLISESDGEISTKMADTFDYERQTQVLIQIQATDTLQTYPGEKLNSAYAQLIIKVIDVNDETPQIRMPRQSPEIFENSDGGTLVTDGIIATDPDTNATLEFTIDWTESYATKSGQAADKSLYENCFIIEADTTDRNRVFGHLKVNPDFPLDIDYEEYEVIYLAVRVTDLDQKVNDGYADAILTVRIKDVNDNPPQFILDTLDTERSVVEEANGGTLIGTVFAQDIDGPEFNVFKYSMKPLDDTPEDLLEINEDNGVITVMENANIDCDDPKIDDLIYNVTLNDGLFETEGTIKIHIIDINNKIPTFGEFNTTVELYENATTGDEIRTILTSDMDRDIPHNITQFMINYLNFPMLNRYFEIGELDGLLIVRLQGDFVLDRDHGEETHDIYINIQDNYRGNGRTNLNSMVLRLVLLDVNDNAPQMPDLQPSISENAQIGEKVVNEFYAPDIDDPNTPNARVEYRILSVEAGGDNFEPTPDANEIFEIQNYGDKYCDIVVQQSLRGFYGKWLVTVEAFDHGHEWHSQFQQKSNKTYEITVNPFNYNAPTMVFPLSDGNLRFGYDTQQVGRPLLLSDNTIIPMFEARDEDGGIFGDITFEIVSFSGGDDASYFDIAKETRNTAQIYLRRPIELGTYQLNVRAVDGGLRTSEWATRVQFSFIDLTGQPYFDFFVFNTDFTENTTGLEEWRIMPEAIDPKNVGNEGGDPIYYFIDTQYRPEDALLFELDSVSRRLTLTTQLDREEIDIHEIRIIATNNKDGPQNVKENSMLIIRISVNDVNDNPPNFEFRSYGAGITPTDRFSKEILTVTAYDPDLDDVIRYVLHADGIIANGENLDGVVNEAFIVETGTGVLRLNFEVLATMKGYFELKIVAYDLVDHQDVCDVKIFIIADSARVTFVLLNEMSSVEHQRSYIAQTLTRFYEYECYIDDIQKAVINEVAQDTITNVRVHFINNNEAIESNVILSKSSDIVFITNLKSALLEESINLLDVPNTDYVETVANMEHIIQIILIVVSVILAALCCSLIIAYCIKTRSLNRQLKALSATDFGSNESNLNRREAPTTNVFSVEGSNPVLNNNDLNKGIFDNMSVNSESSDDSDFVGLDNDPTFAPNGKRESTNVAVLNGINNKFGNIDMRDDFENYMNESKKSSKNSDFGFSKF</sequence>
<dbReference type="PRINTS" id="PR00205">
    <property type="entry name" value="CADHERIN"/>
</dbReference>
<keyword evidence="3" id="KW-0677">Repeat</keyword>
<dbReference type="OrthoDB" id="6379298at2759"/>
<feature type="domain" description="Cadherin" evidence="11">
    <location>
        <begin position="593"/>
        <end position="723"/>
    </location>
</feature>
<feature type="domain" description="Cadherin" evidence="11">
    <location>
        <begin position="834"/>
        <end position="950"/>
    </location>
</feature>
<keyword evidence="4 8" id="KW-0106">Calcium</keyword>
<evidence type="ECO:0000256" key="8">
    <source>
        <dbReference type="PROSITE-ProRule" id="PRU00043"/>
    </source>
</evidence>
<dbReference type="PROSITE" id="PS00232">
    <property type="entry name" value="CADHERIN_1"/>
    <property type="match status" value="3"/>
</dbReference>
<dbReference type="InterPro" id="IPR002126">
    <property type="entry name" value="Cadherin-like_dom"/>
</dbReference>
<feature type="domain" description="Cadherin" evidence="11">
    <location>
        <begin position="1217"/>
        <end position="1308"/>
    </location>
</feature>
<dbReference type="GO" id="GO:0005911">
    <property type="term" value="C:cell-cell junction"/>
    <property type="evidence" value="ECO:0007669"/>
    <property type="project" value="TreeGrafter"/>
</dbReference>
<feature type="domain" description="Cadherin" evidence="11">
    <location>
        <begin position="279"/>
        <end position="365"/>
    </location>
</feature>
<dbReference type="InterPro" id="IPR050971">
    <property type="entry name" value="Cadherin-domain_protein"/>
</dbReference>
<evidence type="ECO:0000256" key="7">
    <source>
        <dbReference type="ARBA" id="ARBA00023136"/>
    </source>
</evidence>
<proteinExistence type="predicted"/>
<keyword evidence="10" id="KW-0732">Signal</keyword>
<keyword evidence="7 9" id="KW-0472">Membrane</keyword>
<dbReference type="Proteomes" id="UP001151699">
    <property type="component" value="Chromosome X"/>
</dbReference>
<evidence type="ECO:0000256" key="4">
    <source>
        <dbReference type="ARBA" id="ARBA00022837"/>
    </source>
</evidence>
<evidence type="ECO:0000256" key="5">
    <source>
        <dbReference type="ARBA" id="ARBA00022889"/>
    </source>
</evidence>
<dbReference type="PANTHER" id="PTHR24025">
    <property type="entry name" value="DESMOGLEIN FAMILY MEMBER"/>
    <property type="match status" value="1"/>
</dbReference>
<evidence type="ECO:0000256" key="3">
    <source>
        <dbReference type="ARBA" id="ARBA00022737"/>
    </source>
</evidence>
<dbReference type="CDD" id="cd11304">
    <property type="entry name" value="Cadherin_repeat"/>
    <property type="match status" value="8"/>
</dbReference>
<feature type="domain" description="Cadherin" evidence="11">
    <location>
        <begin position="949"/>
        <end position="1074"/>
    </location>
</feature>
<dbReference type="GO" id="GO:0005509">
    <property type="term" value="F:calcium ion binding"/>
    <property type="evidence" value="ECO:0007669"/>
    <property type="project" value="UniProtKB-UniRule"/>
</dbReference>
<dbReference type="InterPro" id="IPR020894">
    <property type="entry name" value="Cadherin_CS"/>
</dbReference>